<feature type="transmembrane region" description="Helical" evidence="2">
    <location>
        <begin position="26"/>
        <end position="44"/>
    </location>
</feature>
<keyword evidence="2" id="KW-0812">Transmembrane</keyword>
<organism evidence="3 4">
    <name type="scientific">Natranaerobius thermophilus (strain ATCC BAA-1301 / DSM 18059 / JW/NM-WN-LF)</name>
    <dbReference type="NCBI Taxonomy" id="457570"/>
    <lineage>
        <taxon>Bacteria</taxon>
        <taxon>Bacillati</taxon>
        <taxon>Bacillota</taxon>
        <taxon>Clostridia</taxon>
        <taxon>Natranaerobiales</taxon>
        <taxon>Natranaerobiaceae</taxon>
        <taxon>Natranaerobius</taxon>
    </lineage>
</organism>
<dbReference type="InterPro" id="IPR036770">
    <property type="entry name" value="Ankyrin_rpt-contain_sf"/>
</dbReference>
<dbReference type="InterPro" id="IPR001305">
    <property type="entry name" value="HSP_DnaJ_Cys-rich_dom"/>
</dbReference>
<dbReference type="GO" id="GO:0051082">
    <property type="term" value="F:unfolded protein binding"/>
    <property type="evidence" value="ECO:0007669"/>
    <property type="project" value="InterPro"/>
</dbReference>
<dbReference type="PANTHER" id="PTHR48465">
    <property type="entry name" value="PROTEIN SSUH2 HOMOLOG"/>
    <property type="match status" value="1"/>
</dbReference>
<dbReference type="AlphaFoldDB" id="B2A6G4"/>
<dbReference type="Proteomes" id="UP000001683">
    <property type="component" value="Chromosome"/>
</dbReference>
<dbReference type="PANTHER" id="PTHR48465:SF1">
    <property type="entry name" value="PROTEIN SSUH2 HOMOLOG"/>
    <property type="match status" value="1"/>
</dbReference>
<gene>
    <name evidence="3" type="ordered locus">Nther_1926</name>
</gene>
<reference evidence="3 4" key="2">
    <citation type="journal article" date="2011" name="J. Bacteriol.">
        <title>Complete genome sequence of the anaerobic, halophilic alkalithermophile Natranaerobius thermophilus JW/NM-WN-LF.</title>
        <authorList>
            <person name="Zhao B."/>
            <person name="Mesbah N.M."/>
            <person name="Dalin E."/>
            <person name="Goodwin L."/>
            <person name="Nolan M."/>
            <person name="Pitluck S."/>
            <person name="Chertkov O."/>
            <person name="Brettin T.S."/>
            <person name="Han J."/>
            <person name="Larimer F.W."/>
            <person name="Land M.L."/>
            <person name="Hauser L."/>
            <person name="Kyrpides N."/>
            <person name="Wiegel J."/>
        </authorList>
    </citation>
    <scope>NUCLEOTIDE SEQUENCE [LARGE SCALE GENOMIC DNA]</scope>
    <source>
        <strain evidence="4">ATCC BAA-1301 / DSM 18059 / JW/NM-WN-LF</strain>
    </source>
</reference>
<keyword evidence="2" id="KW-1133">Transmembrane helix</keyword>
<dbReference type="eggNOG" id="COG0666">
    <property type="taxonomic scope" value="Bacteria"/>
</dbReference>
<evidence type="ECO:0000256" key="1">
    <source>
        <dbReference type="PROSITE-ProRule" id="PRU00023"/>
    </source>
</evidence>
<dbReference type="STRING" id="457570.Nther_1926"/>
<dbReference type="SMART" id="SM00248">
    <property type="entry name" value="ANK"/>
    <property type="match status" value="3"/>
</dbReference>
<dbReference type="KEGG" id="nth:Nther_1926"/>
<reference evidence="3 4" key="1">
    <citation type="submission" date="2008-04" db="EMBL/GenBank/DDBJ databases">
        <title>Complete sequence of chromosome of Natranaerobius thermophilus JW/NM-WN-LF.</title>
        <authorList>
            <consortium name="US DOE Joint Genome Institute"/>
            <person name="Copeland A."/>
            <person name="Lucas S."/>
            <person name="Lapidus A."/>
            <person name="Glavina del Rio T."/>
            <person name="Dalin E."/>
            <person name="Tice H."/>
            <person name="Bruce D."/>
            <person name="Goodwin L."/>
            <person name="Pitluck S."/>
            <person name="Chertkov O."/>
            <person name="Brettin T."/>
            <person name="Detter J.C."/>
            <person name="Han C."/>
            <person name="Kuske C.R."/>
            <person name="Schmutz J."/>
            <person name="Larimer F."/>
            <person name="Land M."/>
            <person name="Hauser L."/>
            <person name="Kyrpides N."/>
            <person name="Lykidis A."/>
            <person name="Mesbah N.M."/>
            <person name="Wiegel J."/>
        </authorList>
    </citation>
    <scope>NUCLEOTIDE SEQUENCE [LARGE SCALE GENOMIC DNA]</scope>
    <source>
        <strain evidence="4">ATCC BAA-1301 / DSM 18059 / JW/NM-WN-LF</strain>
    </source>
</reference>
<evidence type="ECO:0000313" key="3">
    <source>
        <dbReference type="EMBL" id="ACB85497.1"/>
    </source>
</evidence>
<protein>
    <submittedName>
        <fullName evidence="3">Ankyrin</fullName>
    </submittedName>
</protein>
<dbReference type="InterPro" id="IPR002110">
    <property type="entry name" value="Ankyrin_rpt"/>
</dbReference>
<feature type="transmembrane region" description="Helical" evidence="2">
    <location>
        <begin position="99"/>
        <end position="120"/>
    </location>
</feature>
<dbReference type="InterPro" id="IPR036410">
    <property type="entry name" value="HSP_DnaJ_Cys-rich_dom_sf"/>
</dbReference>
<dbReference type="eggNOG" id="COG0484">
    <property type="taxonomic scope" value="Bacteria"/>
</dbReference>
<dbReference type="Pfam" id="PF12796">
    <property type="entry name" value="Ank_2"/>
    <property type="match status" value="1"/>
</dbReference>
<dbReference type="InterPro" id="IPR052789">
    <property type="entry name" value="SSUH2_homolog"/>
</dbReference>
<keyword evidence="2" id="KW-0472">Membrane</keyword>
<dbReference type="PROSITE" id="PS50088">
    <property type="entry name" value="ANK_REPEAT"/>
    <property type="match status" value="1"/>
</dbReference>
<feature type="transmembrane region" description="Helical" evidence="2">
    <location>
        <begin position="74"/>
        <end position="93"/>
    </location>
</feature>
<dbReference type="GO" id="GO:0031072">
    <property type="term" value="F:heat shock protein binding"/>
    <property type="evidence" value="ECO:0007669"/>
    <property type="project" value="InterPro"/>
</dbReference>
<dbReference type="SUPFAM" id="SSF57938">
    <property type="entry name" value="DnaJ/Hsp40 cysteine-rich domain"/>
    <property type="match status" value="1"/>
</dbReference>
<evidence type="ECO:0000313" key="4">
    <source>
        <dbReference type="Proteomes" id="UP000001683"/>
    </source>
</evidence>
<dbReference type="EMBL" id="CP001034">
    <property type="protein sequence ID" value="ACB85497.1"/>
    <property type="molecule type" value="Genomic_DNA"/>
</dbReference>
<dbReference type="OrthoDB" id="2088480at2"/>
<dbReference type="CDD" id="cd10719">
    <property type="entry name" value="DnaJ_zf"/>
    <property type="match status" value="1"/>
</dbReference>
<feature type="repeat" description="ANK" evidence="1">
    <location>
        <begin position="177"/>
        <end position="209"/>
    </location>
</feature>
<dbReference type="RefSeq" id="WP_012448357.1">
    <property type="nucleotide sequence ID" value="NC_010718.1"/>
</dbReference>
<dbReference type="Gene3D" id="1.25.40.20">
    <property type="entry name" value="Ankyrin repeat-containing domain"/>
    <property type="match status" value="1"/>
</dbReference>
<proteinExistence type="predicted"/>
<evidence type="ECO:0000256" key="2">
    <source>
        <dbReference type="SAM" id="Phobius"/>
    </source>
</evidence>
<dbReference type="HOGENOM" id="CLU_370818_0_0_9"/>
<sequence length="750" mass="85119">MLFRLRKILLDFLQVIKDNYERNYKIAETLCCVVFPVITSVFLVNLPLTSYTQFIILILFFIGGLVWSVSFTSILGKLLFAIGLVIPIIVHTSDRSELLYLNYVILLTVISLRIAILWYVPKRRNWIATWVSRIELLNQRFTPNEVNLFELIEKGDKDSTARAVLAGYHQINTWDEQGRTPLITAVERDMYSTVINLLNLGANPELGGKKIYDELTPLYLAIDRQNTNVIAALLDQGKSSLFESRGTNPLKYAISRGKKNSVRSLINYIEINESNRTSNEGYQKFEVYFPEDNFEFKNHQFNNTPKININEEYVNLLKKNPNFWMDKLKKLFAGDTCIFSQKAGYLLVITKCNYLYQVNKFVRTQVNDIDTMSIPVGVLRAGDQLESNLKVTNHRASEGCYTFPSSSTAIKCDDCQGTGYNQCPAACDTGIVKCKNPDCIKGFVKCDECSGRGEITKECQDCKIGYQNCDLCDGKGFYQCAYCNGNGYLTEKVTESCPCKTQWLKSCPHCQGKGKTDGYVCTVCHGKKVLCSECNNSKQRETEECREVSCHNCQGTGIGEYCDCSDGYVKCKTCGGNAQILENCSTCHSSGSVNCQRCQGDGKERCQRCNGRGVVGCSSCEGTGKLYHITYTELSYSPDFQGDYALYDTIDRQITQKFYDISPQYLDEKYRGISDQYRYISREKLTKIANYTNDDQEIIQELNKFLNEIQSNNGRKLLLETLDMLVIKYDIIEFLDGDCIVLFEEQDPIG</sequence>
<accession>B2A6G4</accession>
<keyword evidence="4" id="KW-1185">Reference proteome</keyword>
<dbReference type="InParanoid" id="B2A6G4"/>
<name>B2A6G4_NATTJ</name>
<dbReference type="SUPFAM" id="SSF48403">
    <property type="entry name" value="Ankyrin repeat"/>
    <property type="match status" value="1"/>
</dbReference>
<keyword evidence="1" id="KW-0040">ANK repeat</keyword>